<dbReference type="Proteomes" id="UP000198226">
    <property type="component" value="Chromosome I"/>
</dbReference>
<protein>
    <submittedName>
        <fullName evidence="1">Uncharacterized protein</fullName>
    </submittedName>
</protein>
<name>A0A1C5GLU2_9ACTN</name>
<sequence length="68" mass="6986">MIIGGKLGIGSEDEVAQTERLLSAGFTAVFADGTSLDSFQKFVLSLPAPGSGVTRSLDSGVRAVEAAW</sequence>
<dbReference type="EMBL" id="LT607752">
    <property type="protein sequence ID" value="SCG34745.1"/>
    <property type="molecule type" value="Genomic_DNA"/>
</dbReference>
<proteinExistence type="predicted"/>
<evidence type="ECO:0000313" key="1">
    <source>
        <dbReference type="EMBL" id="SCG34745.1"/>
    </source>
</evidence>
<organism evidence="1 2">
    <name type="scientific">Micromonospora rifamycinica</name>
    <dbReference type="NCBI Taxonomy" id="291594"/>
    <lineage>
        <taxon>Bacteria</taxon>
        <taxon>Bacillati</taxon>
        <taxon>Actinomycetota</taxon>
        <taxon>Actinomycetes</taxon>
        <taxon>Micromonosporales</taxon>
        <taxon>Micromonosporaceae</taxon>
        <taxon>Micromonospora</taxon>
    </lineage>
</organism>
<evidence type="ECO:0000313" key="2">
    <source>
        <dbReference type="Proteomes" id="UP000198226"/>
    </source>
</evidence>
<dbReference type="AlphaFoldDB" id="A0A1C5GLU2"/>
<keyword evidence="2" id="KW-1185">Reference proteome</keyword>
<reference evidence="2" key="1">
    <citation type="submission" date="2016-06" db="EMBL/GenBank/DDBJ databases">
        <authorList>
            <person name="Varghese N."/>
            <person name="Submissions Spin"/>
        </authorList>
    </citation>
    <scope>NUCLEOTIDE SEQUENCE [LARGE SCALE GENOMIC DNA]</scope>
    <source>
        <strain evidence="2">DSM 44983</strain>
    </source>
</reference>
<gene>
    <name evidence="1" type="ORF">GA0070623_0006</name>
</gene>
<accession>A0A1C5GLU2</accession>